<dbReference type="SUPFAM" id="SSF69318">
    <property type="entry name" value="Integrin alpha N-terminal domain"/>
    <property type="match status" value="1"/>
</dbReference>
<sequence>MTSNGGRTRAAWALATAAALALAGAAPVAQAAGPRPAPPAAAPACADSAPEVDAAGALAARCDREVEVLDERSEWATTFALPDGSMRLDTSIAAVRTDVSGEWEPVDASVVEGDGGLQVASAVTPMTFSDGSDGAPLARIERDGHEVVFDAPFDLPAPSVDGSQVTYDEVLPGVDLVVTVNEDATGFSEVLRVESPEAAAHPALAELTFDVETSEGIDLEQTDGGFVAADESGEPLFTSPLPTMWDSGTGRPAPSSWLGGPALAASATSDAPDPAVAPAAGADVVAMDAQVAPDAVTITPDADLLADPATQWPVFIDPGMSGSLNQRTAVRTVVGTAYNFAGDEGVGLCDRGATTTCSHTFRSRVLWQFAGLQALGNLEPSDVQSAVFAVTGTHSYSCTPMPVTLYAVSDFDAGTVYPGGGYWQPIQTHNITHRAGCGAGKEPRRIEFDATWQAQAVATANSGLASFGIAADEGSMMSWKRYAWDATFSVSYNRPPSAPVNARTTAPDSACVSGAFRPAIRSFTPVLRAVLHDPDGGNVHPRFVIDDVASGSPVWDTGWMAAQGSGAEHAVQAGGNLTEGRVYRWSVSGGDGIAASPWVSCEFTIDRTPPPMPGVDAVAGLQATYTKDATSGGIGQPGLFRFSAAGATDVDHYLFSLNSQALNMSVPGDTPQAVLTPTAVGTQTLYAQAVDRAGNVSPTQTFRFTVAPAAITDAWQLDEASGSTAVNVVQGRPPLAVSPGVARVPGVIPSLGEAEGERALLFDGPTDTAGTTTPVVRTDSFSVTAVVRADQAARAATAVSQDGFQVSGFELGLSASGCPTGMPLCWAFSMRSADSDTAPRAVATSSAPVVAGEWVQVTGTRNASSGTLQVTVCTLGSLESPGDRSPEEGAVVTSGSRWMGVRGFQLGRGLAGGAAANTWLGAVGQVRVYAGIVSIERLRTSCGHTESIPTPSGTTPAALPAAKNASGIDLDGNGKADAFWNSPNDGRWRVSFDGKTSWTAINGAGVLPSSWYRFGDVDGDGRDDVMLAPPDGRWLVSYGGTTAWSSIGQDPNAAGNVKLGDLNGDGKDDVFWAWAHDGNWRVQYAGTSGWTIINNGGGFGTESYQLADVNGDGKDDVFLAHPDGRWLVSYGGTSPWASLGQDTNAAGNVKLGDLNGDGKADVFWAWAHDGNWRVQYTGTSGWNIINNGGTLGTERFQLADMNGDGKDDVFLSNSDGRWLVSYGGTTGWDRINSANEAPGQVLVR</sequence>
<comment type="caution">
    <text evidence="4">The sequence shown here is derived from an EMBL/GenBank/DDBJ whole genome shotgun (WGS) entry which is preliminary data.</text>
</comment>
<organism evidence="4 5">
    <name type="scientific">Cellulomonas avistercoris</name>
    <dbReference type="NCBI Taxonomy" id="2762242"/>
    <lineage>
        <taxon>Bacteria</taxon>
        <taxon>Bacillati</taxon>
        <taxon>Actinomycetota</taxon>
        <taxon>Actinomycetes</taxon>
        <taxon>Micrococcales</taxon>
        <taxon>Cellulomonadaceae</taxon>
        <taxon>Cellulomonas</taxon>
    </lineage>
</organism>
<gene>
    <name evidence="4" type="ORF">H9657_05970</name>
</gene>
<evidence type="ECO:0000313" key="5">
    <source>
        <dbReference type="Proteomes" id="UP000604241"/>
    </source>
</evidence>
<dbReference type="Gene3D" id="2.60.120.200">
    <property type="match status" value="1"/>
</dbReference>
<feature type="signal peptide" evidence="3">
    <location>
        <begin position="1"/>
        <end position="31"/>
    </location>
</feature>
<dbReference type="InterPro" id="IPR013517">
    <property type="entry name" value="FG-GAP"/>
</dbReference>
<dbReference type="EMBL" id="JACSQV010000004">
    <property type="protein sequence ID" value="MBD7917824.1"/>
    <property type="molecule type" value="Genomic_DNA"/>
</dbReference>
<feature type="compositionally biased region" description="Low complexity" evidence="2">
    <location>
        <begin position="261"/>
        <end position="270"/>
    </location>
</feature>
<dbReference type="PANTHER" id="PTHR46580">
    <property type="entry name" value="SENSOR KINASE-RELATED"/>
    <property type="match status" value="1"/>
</dbReference>
<dbReference type="InterPro" id="IPR028994">
    <property type="entry name" value="Integrin_alpha_N"/>
</dbReference>
<dbReference type="SUPFAM" id="SSF49899">
    <property type="entry name" value="Concanavalin A-like lectins/glucanases"/>
    <property type="match status" value="1"/>
</dbReference>
<dbReference type="RefSeq" id="WP_191781405.1">
    <property type="nucleotide sequence ID" value="NZ_JACSQV010000004.1"/>
</dbReference>
<proteinExistence type="predicted"/>
<protein>
    <submittedName>
        <fullName evidence="4">VCBS repeat-containing protein</fullName>
    </submittedName>
</protein>
<dbReference type="InterPro" id="IPR013320">
    <property type="entry name" value="ConA-like_dom_sf"/>
</dbReference>
<feature type="chain" id="PRO_5046619408" evidence="3">
    <location>
        <begin position="32"/>
        <end position="1244"/>
    </location>
</feature>
<accession>A0ABR8QBL4</accession>
<evidence type="ECO:0000313" key="4">
    <source>
        <dbReference type="EMBL" id="MBD7917824.1"/>
    </source>
</evidence>
<evidence type="ECO:0000256" key="1">
    <source>
        <dbReference type="ARBA" id="ARBA00022729"/>
    </source>
</evidence>
<keyword evidence="1 3" id="KW-0732">Signal</keyword>
<name>A0ABR8QBL4_9CELL</name>
<reference evidence="4 5" key="1">
    <citation type="submission" date="2020-08" db="EMBL/GenBank/DDBJ databases">
        <title>A Genomic Blueprint of the Chicken Gut Microbiome.</title>
        <authorList>
            <person name="Gilroy R."/>
            <person name="Ravi A."/>
            <person name="Getino M."/>
            <person name="Pursley I."/>
            <person name="Horton D.L."/>
            <person name="Alikhan N.-F."/>
            <person name="Baker D."/>
            <person name="Gharbi K."/>
            <person name="Hall N."/>
            <person name="Watson M."/>
            <person name="Adriaenssens E.M."/>
            <person name="Foster-Nyarko E."/>
            <person name="Jarju S."/>
            <person name="Secka A."/>
            <person name="Antonio M."/>
            <person name="Oren A."/>
            <person name="Chaudhuri R."/>
            <person name="La Ragione R.M."/>
            <person name="Hildebrand F."/>
            <person name="Pallen M.J."/>
        </authorList>
    </citation>
    <scope>NUCLEOTIDE SEQUENCE [LARGE SCALE GENOMIC DNA]</scope>
    <source>
        <strain evidence="4 5">Sa3CUA2</strain>
    </source>
</reference>
<dbReference type="Pfam" id="PF13385">
    <property type="entry name" value="Laminin_G_3"/>
    <property type="match status" value="1"/>
</dbReference>
<dbReference type="Gene3D" id="2.130.10.130">
    <property type="entry name" value="Integrin alpha, N-terminal"/>
    <property type="match status" value="1"/>
</dbReference>
<evidence type="ECO:0000256" key="3">
    <source>
        <dbReference type="SAM" id="SignalP"/>
    </source>
</evidence>
<dbReference type="Proteomes" id="UP000604241">
    <property type="component" value="Unassembled WGS sequence"/>
</dbReference>
<evidence type="ECO:0000256" key="2">
    <source>
        <dbReference type="SAM" id="MobiDB-lite"/>
    </source>
</evidence>
<dbReference type="Pfam" id="PF13517">
    <property type="entry name" value="FG-GAP_3"/>
    <property type="match status" value="2"/>
</dbReference>
<keyword evidence="5" id="KW-1185">Reference proteome</keyword>
<feature type="region of interest" description="Disordered" evidence="2">
    <location>
        <begin position="246"/>
        <end position="270"/>
    </location>
</feature>